<protein>
    <submittedName>
        <fullName evidence="1">Uncharacterized protein</fullName>
    </submittedName>
</protein>
<dbReference type="EMBL" id="MFIX01000189">
    <property type="protein sequence ID" value="OGG02246.1"/>
    <property type="molecule type" value="Genomic_DNA"/>
</dbReference>
<dbReference type="InterPro" id="IPR027417">
    <property type="entry name" value="P-loop_NTPase"/>
</dbReference>
<gene>
    <name evidence="1" type="ORF">A3F83_15260</name>
</gene>
<evidence type="ECO:0000313" key="1">
    <source>
        <dbReference type="EMBL" id="OGG02246.1"/>
    </source>
</evidence>
<reference evidence="1 2" key="1">
    <citation type="journal article" date="2016" name="Nat. Commun.">
        <title>Thousands of microbial genomes shed light on interconnected biogeochemical processes in an aquifer system.</title>
        <authorList>
            <person name="Anantharaman K."/>
            <person name="Brown C.T."/>
            <person name="Hug L.A."/>
            <person name="Sharon I."/>
            <person name="Castelle C.J."/>
            <person name="Probst A.J."/>
            <person name="Thomas B.C."/>
            <person name="Singh A."/>
            <person name="Wilkins M.J."/>
            <person name="Karaoz U."/>
            <person name="Brodie E.L."/>
            <person name="Williams K.H."/>
            <person name="Hubbard S.S."/>
            <person name="Banfield J.F."/>
        </authorList>
    </citation>
    <scope>NUCLEOTIDE SEQUENCE [LARGE SCALE GENOMIC DNA]</scope>
</reference>
<dbReference type="AlphaFoldDB" id="A0A1F5YQ42"/>
<name>A0A1F5YQ42_9BACT</name>
<comment type="caution">
    <text evidence="1">The sequence shown here is derived from an EMBL/GenBank/DDBJ whole genome shotgun (WGS) entry which is preliminary data.</text>
</comment>
<dbReference type="Gene3D" id="3.40.50.300">
    <property type="entry name" value="P-loop containing nucleotide triphosphate hydrolases"/>
    <property type="match status" value="1"/>
</dbReference>
<evidence type="ECO:0000313" key="2">
    <source>
        <dbReference type="Proteomes" id="UP000179129"/>
    </source>
</evidence>
<accession>A0A1F5YQ42</accession>
<proteinExistence type="predicted"/>
<organism evidence="1 2">
    <name type="scientific">Candidatus Glassbacteria bacterium RIFCSPLOWO2_12_FULL_58_11</name>
    <dbReference type="NCBI Taxonomy" id="1817867"/>
    <lineage>
        <taxon>Bacteria</taxon>
        <taxon>Candidatus Glassiibacteriota</taxon>
    </lineage>
</organism>
<dbReference type="STRING" id="1817867.A3F83_15260"/>
<dbReference type="SUPFAM" id="SSF52540">
    <property type="entry name" value="P-loop containing nucleoside triphosphate hydrolases"/>
    <property type="match status" value="1"/>
</dbReference>
<sequence length="379" mass="43829">MIIKSLKYYEYKDKPEYWTIEEFSLNQINLLVGKNASGKTRTLNLISGLAKIITGDMKMRIISGYNEICFDKKGVLIKYILDISSFKTKKEILIIDDKILLDRKRSGKGSIYAKQLGRNITFQAPEDVVAYITRRDNIQYPYLEDLFDWANSVNHFLFGTQLGKDIAPIFSKKMEIPDKDIRDTNKVVEIFLKGIKLFNNPFKESIIDDMRNIGYKIEDIGIEKLRNVQMPHNLPGYPVGLYVKECDLKCKTYQTHISQGMFRALSLIIQLNYSQLAGTNSCILIDDIGEGLDYERSTALIKLIIDKANKSAIQIIMSTNDRFIMNAVPLEYWQVILRRGGRCKIINYKNSRDLFDEFKFTGLANFDFFSTEYYTSNNK</sequence>
<dbReference type="Proteomes" id="UP000179129">
    <property type="component" value="Unassembled WGS sequence"/>
</dbReference>